<protein>
    <recommendedName>
        <fullName evidence="1">LysM domain-containing protein</fullName>
    </recommendedName>
</protein>
<dbReference type="CDD" id="cd00118">
    <property type="entry name" value="LysM"/>
    <property type="match status" value="2"/>
</dbReference>
<sequence>MPSGDATEPHRGAGQAFADVSPAQANPANNMMAAADRYNHAHIVVAPGDSLWGIADRHVVAGATRYQKMVAIFNANPHAFAENDMSRLKAGARLSIPSRATMLAIDAAQAQRICGDHIDASEQKRHGTVQAGGPQAAVPARLEAGDSVVVRFGDTLGAIATKYALPDVTLAQKIVAIFDANPRAFSGSNMNRLKTGARLVMPDGANVSAIEAGAAQGVVNEQWLEYQRRRTA</sequence>
<dbReference type="NCBIfam" id="TIGR03505">
    <property type="entry name" value="FimV_core"/>
    <property type="match status" value="2"/>
</dbReference>
<name>A0A193GFZ1_9BORD</name>
<organism evidence="2 3">
    <name type="scientific">Bordetella flabilis</name>
    <dbReference type="NCBI Taxonomy" id="463014"/>
    <lineage>
        <taxon>Bacteria</taxon>
        <taxon>Pseudomonadati</taxon>
        <taxon>Pseudomonadota</taxon>
        <taxon>Betaproteobacteria</taxon>
        <taxon>Burkholderiales</taxon>
        <taxon>Alcaligenaceae</taxon>
        <taxon>Bordetella</taxon>
    </lineage>
</organism>
<feature type="domain" description="LysM" evidence="1">
    <location>
        <begin position="41"/>
        <end position="96"/>
    </location>
</feature>
<reference evidence="2 3" key="1">
    <citation type="submission" date="2016-06" db="EMBL/GenBank/DDBJ databases">
        <title>Complete genome sequences of Bordetella bronchialis and Bordetella flabilis.</title>
        <authorList>
            <person name="LiPuma J.J."/>
            <person name="Spilker T."/>
        </authorList>
    </citation>
    <scope>NUCLEOTIDE SEQUENCE [LARGE SCALE GENOMIC DNA]</scope>
    <source>
        <strain evidence="2 3">AU10664</strain>
    </source>
</reference>
<dbReference type="Gene3D" id="3.10.350.10">
    <property type="entry name" value="LysM domain"/>
    <property type="match status" value="2"/>
</dbReference>
<dbReference type="PROSITE" id="PS51782">
    <property type="entry name" value="LYSM"/>
    <property type="match status" value="1"/>
</dbReference>
<dbReference type="STRING" id="463014.BAU07_19335"/>
<evidence type="ECO:0000313" key="2">
    <source>
        <dbReference type="EMBL" id="ANN78982.1"/>
    </source>
</evidence>
<dbReference type="EMBL" id="CP016172">
    <property type="protein sequence ID" value="ANN78982.1"/>
    <property type="molecule type" value="Genomic_DNA"/>
</dbReference>
<dbReference type="Proteomes" id="UP000091926">
    <property type="component" value="Chromosome"/>
</dbReference>
<accession>A0A193GFZ1</accession>
<gene>
    <name evidence="2" type="ORF">BAU07_19335</name>
</gene>
<dbReference type="InterPro" id="IPR018392">
    <property type="entry name" value="LysM"/>
</dbReference>
<evidence type="ECO:0000313" key="3">
    <source>
        <dbReference type="Proteomes" id="UP000091926"/>
    </source>
</evidence>
<dbReference type="InterPro" id="IPR020012">
    <property type="entry name" value="LysM_FimV"/>
</dbReference>
<dbReference type="SMART" id="SM00257">
    <property type="entry name" value="LysM"/>
    <property type="match status" value="2"/>
</dbReference>
<dbReference type="AlphaFoldDB" id="A0A193GFZ1"/>
<dbReference type="KEGG" id="bfz:BAU07_19335"/>
<keyword evidence="3" id="KW-1185">Reference proteome</keyword>
<dbReference type="InterPro" id="IPR036779">
    <property type="entry name" value="LysM_dom_sf"/>
</dbReference>
<evidence type="ECO:0000259" key="1">
    <source>
        <dbReference type="PROSITE" id="PS51782"/>
    </source>
</evidence>
<dbReference type="Pfam" id="PF01476">
    <property type="entry name" value="LysM"/>
    <property type="match status" value="2"/>
</dbReference>
<proteinExistence type="predicted"/>